<dbReference type="Pfam" id="PF02687">
    <property type="entry name" value="FtsX"/>
    <property type="match status" value="1"/>
</dbReference>
<reference evidence="9" key="4">
    <citation type="submission" date="2024-05" db="EMBL/GenBank/DDBJ databases">
        <authorList>
            <person name="Sun Q."/>
            <person name="Zhou Y."/>
        </authorList>
    </citation>
    <scope>NUCLEOTIDE SEQUENCE</scope>
    <source>
        <strain evidence="9">CGMCC 1.15931</strain>
    </source>
</reference>
<protein>
    <submittedName>
        <fullName evidence="9">ABC transporter ATP-binding protein</fullName>
    </submittedName>
    <submittedName>
        <fullName evidence="10">FtsX-like permease family protein</fullName>
    </submittedName>
</protein>
<organism evidence="10 11">
    <name type="scientific">Pseudoduganella buxea</name>
    <dbReference type="NCBI Taxonomy" id="1949069"/>
    <lineage>
        <taxon>Bacteria</taxon>
        <taxon>Pseudomonadati</taxon>
        <taxon>Pseudomonadota</taxon>
        <taxon>Betaproteobacteria</taxon>
        <taxon>Burkholderiales</taxon>
        <taxon>Oxalobacteraceae</taxon>
        <taxon>Telluria group</taxon>
        <taxon>Pseudoduganella</taxon>
    </lineage>
</organism>
<name>A0A6I3SRX7_9BURK</name>
<evidence type="ECO:0000256" key="4">
    <source>
        <dbReference type="ARBA" id="ARBA00022989"/>
    </source>
</evidence>
<dbReference type="InterPro" id="IPR051125">
    <property type="entry name" value="ABC-4/HrtB_transporter"/>
</dbReference>
<evidence type="ECO:0000313" key="10">
    <source>
        <dbReference type="EMBL" id="MTV51112.1"/>
    </source>
</evidence>
<accession>A0A6I3SRX7</accession>
<dbReference type="AlphaFoldDB" id="A0A6I3SRX7"/>
<evidence type="ECO:0000256" key="1">
    <source>
        <dbReference type="ARBA" id="ARBA00004651"/>
    </source>
</evidence>
<dbReference type="Pfam" id="PF12704">
    <property type="entry name" value="MacB_PCD"/>
    <property type="match status" value="1"/>
</dbReference>
<evidence type="ECO:0000256" key="5">
    <source>
        <dbReference type="ARBA" id="ARBA00023136"/>
    </source>
</evidence>
<feature type="transmembrane region" description="Helical" evidence="6">
    <location>
        <begin position="261"/>
        <end position="282"/>
    </location>
</feature>
<reference evidence="10 11" key="3">
    <citation type="submission" date="2019-11" db="EMBL/GenBank/DDBJ databases">
        <title>Type strains purchased from KCTC, JCM and DSMZ.</title>
        <authorList>
            <person name="Lu H."/>
        </authorList>
    </citation>
    <scope>NUCLEOTIDE SEQUENCE [LARGE SCALE GENOMIC DNA]</scope>
    <source>
        <strain evidence="10 11">KCTC 52429</strain>
    </source>
</reference>
<keyword evidence="5 6" id="KW-0472">Membrane</keyword>
<comment type="subcellular location">
    <subcellularLocation>
        <location evidence="1">Cell membrane</location>
        <topology evidence="1">Multi-pass membrane protein</topology>
    </subcellularLocation>
</comment>
<evidence type="ECO:0000256" key="6">
    <source>
        <dbReference type="SAM" id="Phobius"/>
    </source>
</evidence>
<evidence type="ECO:0000256" key="2">
    <source>
        <dbReference type="ARBA" id="ARBA00022475"/>
    </source>
</evidence>
<feature type="transmembrane region" description="Helical" evidence="6">
    <location>
        <begin position="349"/>
        <end position="372"/>
    </location>
</feature>
<feature type="transmembrane region" description="Helical" evidence="6">
    <location>
        <begin position="302"/>
        <end position="329"/>
    </location>
</feature>
<dbReference type="PANTHER" id="PTHR43738">
    <property type="entry name" value="ABC TRANSPORTER, MEMBRANE PROTEIN"/>
    <property type="match status" value="1"/>
</dbReference>
<sequence length="390" mass="42782">MSIALLVFQNLRHKARRVFWTVLAVALVIICLLVLRTVSAAWAASMEERRDDRVAVWNKTTYALTLPKSYVDELKRMDGIKATTYSVFFESHDVNLAENLQGYPKLAVDDAYFDVYPEAKVDPEQLRQWKADRQGALISEKLSKTLNYKVGDLLTLEGRNFPGTWKVRISGIYRSDVKTFADNVFLLHWDYLNNGLPAGDPRKDQISWMMSLVDYDRSKEIAKAIDAHFAPYSVETQSMTEKSMVGMFMANFASALDAINFISLVLLAIAALILGNAVIVTVRERTFQLGVLRALGFGNGAIVQMALWEAAIVGALGGLLGVMVAYALIDFGVAGDVEASMGTLFPSFNIPPSAALAGIALPALIAMAAATVPTLQALRGNIVHTLRGVD</sequence>
<feature type="domain" description="MacB-like periplasmic core" evidence="8">
    <location>
        <begin position="22"/>
        <end position="226"/>
    </location>
</feature>
<keyword evidence="4 6" id="KW-1133">Transmembrane helix</keyword>
<reference evidence="9" key="1">
    <citation type="journal article" date="2014" name="Int. J. Syst. Evol. Microbiol.">
        <title>Complete genome of a new Firmicutes species belonging to the dominant human colonic microbiota ('Ruminococcus bicirculans') reveals two chromosomes and a selective capacity to utilize plant glucans.</title>
        <authorList>
            <consortium name="NISC Comparative Sequencing Program"/>
            <person name="Wegmann U."/>
            <person name="Louis P."/>
            <person name="Goesmann A."/>
            <person name="Henrissat B."/>
            <person name="Duncan S.H."/>
            <person name="Flint H.J."/>
        </authorList>
    </citation>
    <scope>NUCLEOTIDE SEQUENCE</scope>
    <source>
        <strain evidence="9">CGMCC 1.15931</strain>
    </source>
</reference>
<dbReference type="EMBL" id="BMKG01000006">
    <property type="protein sequence ID" value="GGB95776.1"/>
    <property type="molecule type" value="Genomic_DNA"/>
</dbReference>
<dbReference type="InterPro" id="IPR025857">
    <property type="entry name" value="MacB_PCD"/>
</dbReference>
<keyword evidence="9" id="KW-0547">Nucleotide-binding</keyword>
<dbReference type="Proteomes" id="UP000430634">
    <property type="component" value="Unassembled WGS sequence"/>
</dbReference>
<comment type="caution">
    <text evidence="10">The sequence shown here is derived from an EMBL/GenBank/DDBJ whole genome shotgun (WGS) entry which is preliminary data.</text>
</comment>
<gene>
    <name evidence="9" type="ORF">GCM10011572_17200</name>
    <name evidence="10" type="ORF">GM672_00030</name>
</gene>
<dbReference type="RefSeq" id="WP_155468481.1">
    <property type="nucleotide sequence ID" value="NZ_BMKG01000006.1"/>
</dbReference>
<feature type="domain" description="ABC3 transporter permease C-terminal" evidence="7">
    <location>
        <begin position="260"/>
        <end position="381"/>
    </location>
</feature>
<dbReference type="InterPro" id="IPR003838">
    <property type="entry name" value="ABC3_permease_C"/>
</dbReference>
<dbReference type="PANTHER" id="PTHR43738:SF3">
    <property type="entry name" value="ABC TRANSPORTER PERMEASE"/>
    <property type="match status" value="1"/>
</dbReference>
<dbReference type="GO" id="GO:0005524">
    <property type="term" value="F:ATP binding"/>
    <property type="evidence" value="ECO:0007669"/>
    <property type="project" value="UniProtKB-KW"/>
</dbReference>
<keyword evidence="3 6" id="KW-0812">Transmembrane</keyword>
<proteinExistence type="predicted"/>
<reference evidence="12" key="2">
    <citation type="journal article" date="2019" name="Int. J. Syst. Evol. Microbiol.">
        <title>The Global Catalogue of Microorganisms (GCM) 10K type strain sequencing project: providing services to taxonomists for standard genome sequencing and annotation.</title>
        <authorList>
            <consortium name="The Broad Institute Genomics Platform"/>
            <consortium name="The Broad Institute Genome Sequencing Center for Infectious Disease"/>
            <person name="Wu L."/>
            <person name="Ma J."/>
        </authorList>
    </citation>
    <scope>NUCLEOTIDE SEQUENCE [LARGE SCALE GENOMIC DNA]</scope>
    <source>
        <strain evidence="12">CGMCC 1.15931</strain>
    </source>
</reference>
<keyword evidence="12" id="KW-1185">Reference proteome</keyword>
<evidence type="ECO:0000259" key="8">
    <source>
        <dbReference type="Pfam" id="PF12704"/>
    </source>
</evidence>
<dbReference type="EMBL" id="WNKZ01000001">
    <property type="protein sequence ID" value="MTV51112.1"/>
    <property type="molecule type" value="Genomic_DNA"/>
</dbReference>
<dbReference type="Proteomes" id="UP000622638">
    <property type="component" value="Unassembled WGS sequence"/>
</dbReference>
<evidence type="ECO:0000259" key="7">
    <source>
        <dbReference type="Pfam" id="PF02687"/>
    </source>
</evidence>
<dbReference type="GO" id="GO:0005886">
    <property type="term" value="C:plasma membrane"/>
    <property type="evidence" value="ECO:0007669"/>
    <property type="project" value="UniProtKB-SubCell"/>
</dbReference>
<keyword evidence="2" id="KW-1003">Cell membrane</keyword>
<evidence type="ECO:0000313" key="9">
    <source>
        <dbReference type="EMBL" id="GGB95776.1"/>
    </source>
</evidence>
<keyword evidence="9" id="KW-0067">ATP-binding</keyword>
<dbReference type="OrthoDB" id="9775474at2"/>
<evidence type="ECO:0000313" key="12">
    <source>
        <dbReference type="Proteomes" id="UP000622638"/>
    </source>
</evidence>
<evidence type="ECO:0000256" key="3">
    <source>
        <dbReference type="ARBA" id="ARBA00022692"/>
    </source>
</evidence>
<evidence type="ECO:0000313" key="11">
    <source>
        <dbReference type="Proteomes" id="UP000430634"/>
    </source>
</evidence>